<sequence length="146" mass="15842">MRLALIGCALSVQAAPAFALSRSFKCAFDPGSDAIDSRCERVLSRYVEYWTQLRDGRLPAWPGPGLAPPYTITRIEVGGHADGAEATRGLATVGELRARAVGEWLIGAGIPREYVIVSGYGARQLLVPTQPHEAEPQNRRVEIVSR</sequence>
<dbReference type="SUPFAM" id="SSF103088">
    <property type="entry name" value="OmpA-like"/>
    <property type="match status" value="1"/>
</dbReference>
<dbReference type="CDD" id="cd07185">
    <property type="entry name" value="OmpA_C-like"/>
    <property type="match status" value="1"/>
</dbReference>
<reference evidence="4 5" key="1">
    <citation type="journal article" date="2016" name="Microbes Environ.">
        <title>Phylogenetically diverse aerobic anoxygenic phototrophic bacteria isolated from epilithic biofilms in Tama river, Japan.</title>
        <authorList>
            <person name="Hirose S."/>
            <person name="Matsuura K."/>
            <person name="Haruta S."/>
        </authorList>
    </citation>
    <scope>NUCLEOTIDE SEQUENCE [LARGE SCALE GENOMIC DNA]</scope>
    <source>
        <strain evidence="4 5">S08</strain>
    </source>
</reference>
<dbReference type="InterPro" id="IPR006665">
    <property type="entry name" value="OmpA-like"/>
</dbReference>
<feature type="domain" description="OmpA-like" evidence="3">
    <location>
        <begin position="15"/>
        <end position="146"/>
    </location>
</feature>
<accession>A0ABM7XXS2</accession>
<dbReference type="Gene3D" id="3.30.1330.60">
    <property type="entry name" value="OmpA-like domain"/>
    <property type="match status" value="1"/>
</dbReference>
<evidence type="ECO:0000259" key="3">
    <source>
        <dbReference type="PROSITE" id="PS51123"/>
    </source>
</evidence>
<evidence type="ECO:0000256" key="1">
    <source>
        <dbReference type="PROSITE-ProRule" id="PRU00473"/>
    </source>
</evidence>
<feature type="signal peptide" evidence="2">
    <location>
        <begin position="1"/>
        <end position="19"/>
    </location>
</feature>
<evidence type="ECO:0000256" key="2">
    <source>
        <dbReference type="SAM" id="SignalP"/>
    </source>
</evidence>
<evidence type="ECO:0000313" key="5">
    <source>
        <dbReference type="Proteomes" id="UP000831327"/>
    </source>
</evidence>
<dbReference type="Proteomes" id="UP000831327">
    <property type="component" value="Chromosome"/>
</dbReference>
<name>A0ABM7XXS2_9PROT</name>
<keyword evidence="5" id="KW-1185">Reference proteome</keyword>
<feature type="chain" id="PRO_5045625893" description="OmpA-like domain-containing protein" evidence="2">
    <location>
        <begin position="20"/>
        <end position="146"/>
    </location>
</feature>
<protein>
    <recommendedName>
        <fullName evidence="3">OmpA-like domain-containing protein</fullName>
    </recommendedName>
</protein>
<keyword evidence="2" id="KW-0732">Signal</keyword>
<dbReference type="InterPro" id="IPR036737">
    <property type="entry name" value="OmpA-like_sf"/>
</dbReference>
<dbReference type="EMBL" id="AP025637">
    <property type="protein sequence ID" value="BDG70261.1"/>
    <property type="molecule type" value="Genomic_DNA"/>
</dbReference>
<organism evidence="4 5">
    <name type="scientific">Roseomonas fluvialis</name>
    <dbReference type="NCBI Taxonomy" id="1750527"/>
    <lineage>
        <taxon>Bacteria</taxon>
        <taxon>Pseudomonadati</taxon>
        <taxon>Pseudomonadota</taxon>
        <taxon>Alphaproteobacteria</taxon>
        <taxon>Acetobacterales</taxon>
        <taxon>Roseomonadaceae</taxon>
        <taxon>Roseomonas</taxon>
    </lineage>
</organism>
<dbReference type="PROSITE" id="PS51123">
    <property type="entry name" value="OMPA_2"/>
    <property type="match status" value="1"/>
</dbReference>
<proteinExistence type="predicted"/>
<evidence type="ECO:0000313" key="4">
    <source>
        <dbReference type="EMBL" id="BDG70261.1"/>
    </source>
</evidence>
<keyword evidence="1" id="KW-0472">Membrane</keyword>
<dbReference type="Pfam" id="PF00691">
    <property type="entry name" value="OmpA"/>
    <property type="match status" value="1"/>
</dbReference>
<gene>
    <name evidence="4" type="ORF">Rmf_01900</name>
</gene>